<keyword evidence="9" id="KW-1185">Reference proteome</keyword>
<dbReference type="NCBIfam" id="NF003810">
    <property type="entry name" value="PRK05399.1"/>
    <property type="match status" value="1"/>
</dbReference>
<dbReference type="InterPro" id="IPR036678">
    <property type="entry name" value="MutS_con_dom_sf"/>
</dbReference>
<evidence type="ECO:0000259" key="7">
    <source>
        <dbReference type="PROSITE" id="PS00486"/>
    </source>
</evidence>
<dbReference type="PROSITE" id="PS00486">
    <property type="entry name" value="DNA_MISMATCH_REPAIR_2"/>
    <property type="match status" value="1"/>
</dbReference>
<dbReference type="Proteomes" id="UP001233271">
    <property type="component" value="Chromosome 1"/>
</dbReference>
<dbReference type="GO" id="GO:0006298">
    <property type="term" value="P:mismatch repair"/>
    <property type="evidence" value="ECO:0007669"/>
    <property type="project" value="InterPro"/>
</dbReference>
<keyword evidence="4" id="KW-0067">ATP-binding</keyword>
<dbReference type="Gene3D" id="3.40.1170.10">
    <property type="entry name" value="DNA repair protein MutS, domain I"/>
    <property type="match status" value="1"/>
</dbReference>
<dbReference type="InterPro" id="IPR007860">
    <property type="entry name" value="DNA_mmatch_repair_MutS_con_dom"/>
</dbReference>
<evidence type="ECO:0000256" key="5">
    <source>
        <dbReference type="ARBA" id="ARBA00023125"/>
    </source>
</evidence>
<evidence type="ECO:0000256" key="4">
    <source>
        <dbReference type="ARBA" id="ARBA00022840"/>
    </source>
</evidence>
<dbReference type="Pfam" id="PF05188">
    <property type="entry name" value="MutS_II"/>
    <property type="match status" value="1"/>
</dbReference>
<dbReference type="Gene3D" id="1.10.1420.10">
    <property type="match status" value="2"/>
</dbReference>
<dbReference type="KEGG" id="ccac:CcaHIS019_0102230"/>
<dbReference type="PIRSF" id="PIRSF037677">
    <property type="entry name" value="DNA_mis_repair_Msh6"/>
    <property type="match status" value="1"/>
</dbReference>
<dbReference type="InterPro" id="IPR016151">
    <property type="entry name" value="DNA_mismatch_repair_MutS_N"/>
</dbReference>
<dbReference type="GO" id="GO:0030983">
    <property type="term" value="F:mismatched DNA binding"/>
    <property type="evidence" value="ECO:0007669"/>
    <property type="project" value="InterPro"/>
</dbReference>
<dbReference type="GO" id="GO:0005524">
    <property type="term" value="F:ATP binding"/>
    <property type="evidence" value="ECO:0007669"/>
    <property type="project" value="UniProtKB-KW"/>
</dbReference>
<dbReference type="EMBL" id="AP028212">
    <property type="protein sequence ID" value="BEI87505.1"/>
    <property type="molecule type" value="Genomic_DNA"/>
</dbReference>
<evidence type="ECO:0000313" key="9">
    <source>
        <dbReference type="Proteomes" id="UP001233271"/>
    </source>
</evidence>
<protein>
    <recommendedName>
        <fullName evidence="7">DNA mismatch repair proteins mutS family domain-containing protein</fullName>
    </recommendedName>
</protein>
<comment type="similarity">
    <text evidence="1">Belongs to the DNA mismatch repair MutS family.</text>
</comment>
<dbReference type="FunFam" id="3.40.50.300:FF:001238">
    <property type="entry name" value="DNA mismatch repair protein"/>
    <property type="match status" value="1"/>
</dbReference>
<dbReference type="PANTHER" id="PTHR11361:SF34">
    <property type="entry name" value="DNA MISMATCH REPAIR PROTEIN MSH1, MITOCHONDRIAL"/>
    <property type="match status" value="1"/>
</dbReference>
<keyword evidence="5" id="KW-0238">DNA-binding</keyword>
<dbReference type="GO" id="GO:0005739">
    <property type="term" value="C:mitochondrion"/>
    <property type="evidence" value="ECO:0007669"/>
    <property type="project" value="TreeGrafter"/>
</dbReference>
<dbReference type="InterPro" id="IPR017261">
    <property type="entry name" value="DNA_mismatch_repair_MutS/MSH"/>
</dbReference>
<dbReference type="SUPFAM" id="SSF53150">
    <property type="entry name" value="DNA repair protein MutS, domain II"/>
    <property type="match status" value="1"/>
</dbReference>
<keyword evidence="2" id="KW-0547">Nucleotide-binding</keyword>
<dbReference type="SUPFAM" id="SSF48334">
    <property type="entry name" value="DNA repair protein MutS, domain III"/>
    <property type="match status" value="1"/>
</dbReference>
<dbReference type="AlphaFoldDB" id="A0AA48I440"/>
<dbReference type="SUPFAM" id="SSF52540">
    <property type="entry name" value="P-loop containing nucleoside triphosphate hydrolases"/>
    <property type="match status" value="1"/>
</dbReference>
<sequence>MLRRLGPITSPKRIGFWAVRARPLQIRCNSTTTSAEAKDSPKRRSRKKTTTIDFDDLPAFKVDAEGNSVGPLEDLLELGKGYRQVTSRSSKSELKERHDTAAAENAEFAHAVKAGKVPDTALSRLVYDNWRRFPDCILLTQVGSFFESYFEPAIEVSGLLGTKLTSKTYKSGTFPFTGFPIHQIDKYLKLLVQDMGYTVVLVEEEKDPLHPQPVADIRRKVARVVTPGTLVDESWLTGHESRYLLAIAEGEGEAVGKKQLDGEEEEGTPLYLAYADVSTGEFFTKAGSTTDIEDELARLAPREIVLDAALRHAWQAGEEGPGGLLELLRVLGVHVSFAESRIGQAGLERTAITLLRHHLEYALRDRMPAMDEDEFNRESQSTQMHIDAATLQALEIRHALRPGGLVGMHSSPLSAKGTLLSVLSRTVTDSGHRLLKRSLTAPSTSLPAINARLSLVAALHERETLRTDLRDSLRTLGDVMRIVQRFRAWRGDVSDVWDVARWIRGVERLRDRIRVDIGLEGRRRKAGEVKGVEGVERLQALVDAFSPLQDLAAGIEGAIDESRLPGLQAEELGDEDEDVALDKRTQARWWLRPSFSLELSELHKRIKSLTRKRAKLESRLQDEYGSSLALSISARWGYVVTAKRRDILPKERFHAVTEAKSTRTYAYNEWSSLGNKLDEAYVELGVAEARALNRLRAMVVERASTIQANAELVDELDLTAGFAQAALDLNYVRPVLDETTDLQIVNGRHPSVEAGLLSQARAFTPNSTVMTRNSNMHVITGPNQGGKSTLLRQTAVIAILAQAGSFVPADKAQIGIVDRVFSRVGARDDLFRDRSTFMLEMVETATILRSATPRSLVIMDEIGRGTTLNAGMAIAFATLDYILSNVGCRTLFATHYHELARMLGAGSELRDGVAFFCTDVQEAGEGFSYAYRLRPGINYDSHAIMAAQIAGMPEGFLDVARRTLAGLEGKEVGRESDVVEDVVEAEQARG</sequence>
<dbReference type="Pfam" id="PF05192">
    <property type="entry name" value="MutS_III"/>
    <property type="match status" value="1"/>
</dbReference>
<dbReference type="InterPro" id="IPR045076">
    <property type="entry name" value="MutS"/>
</dbReference>
<dbReference type="SMART" id="SM00533">
    <property type="entry name" value="MUTSd"/>
    <property type="match status" value="1"/>
</dbReference>
<evidence type="ECO:0000256" key="2">
    <source>
        <dbReference type="ARBA" id="ARBA00022741"/>
    </source>
</evidence>
<feature type="domain" description="DNA mismatch repair proteins mutS family" evidence="7">
    <location>
        <begin position="855"/>
        <end position="871"/>
    </location>
</feature>
<dbReference type="InterPro" id="IPR027417">
    <property type="entry name" value="P-loop_NTPase"/>
</dbReference>
<proteinExistence type="inferred from homology"/>
<dbReference type="Gene3D" id="3.40.50.300">
    <property type="entry name" value="P-loop containing nucleotide triphosphate hydrolases"/>
    <property type="match status" value="1"/>
</dbReference>
<dbReference type="Pfam" id="PF00488">
    <property type="entry name" value="MutS_V"/>
    <property type="match status" value="1"/>
</dbReference>
<dbReference type="InterPro" id="IPR007696">
    <property type="entry name" value="DNA_mismatch_repair_MutS_core"/>
</dbReference>
<dbReference type="SMART" id="SM00534">
    <property type="entry name" value="MUTSac"/>
    <property type="match status" value="1"/>
</dbReference>
<keyword evidence="3" id="KW-0227">DNA damage</keyword>
<dbReference type="InterPro" id="IPR007695">
    <property type="entry name" value="DNA_mismatch_repair_MutS-lik_N"/>
</dbReference>
<reference evidence="8" key="1">
    <citation type="journal article" date="2023" name="BMC Genomics">
        <title>Chromosome-level genome assemblies of Cutaneotrichosporon spp. (Trichosporonales, Basidiomycota) reveal imbalanced evolution between nucleotide sequences and chromosome synteny.</title>
        <authorList>
            <person name="Kobayashi Y."/>
            <person name="Kayamori A."/>
            <person name="Aoki K."/>
            <person name="Shiwa Y."/>
            <person name="Matsutani M."/>
            <person name="Fujita N."/>
            <person name="Sugita T."/>
            <person name="Iwasaki W."/>
            <person name="Tanaka N."/>
            <person name="Takashima M."/>
        </authorList>
    </citation>
    <scope>NUCLEOTIDE SEQUENCE</scope>
    <source>
        <strain evidence="8">HIS019</strain>
    </source>
</reference>
<name>A0AA48I440_9TREE</name>
<dbReference type="GO" id="GO:0005634">
    <property type="term" value="C:nucleus"/>
    <property type="evidence" value="ECO:0007669"/>
    <property type="project" value="TreeGrafter"/>
</dbReference>
<gene>
    <name evidence="8" type="ORF">CcaverHIS019_0102230</name>
</gene>
<dbReference type="GO" id="GO:0140664">
    <property type="term" value="F:ATP-dependent DNA damage sensor activity"/>
    <property type="evidence" value="ECO:0007669"/>
    <property type="project" value="InterPro"/>
</dbReference>
<evidence type="ECO:0000256" key="6">
    <source>
        <dbReference type="ARBA" id="ARBA00023204"/>
    </source>
</evidence>
<dbReference type="InterPro" id="IPR000432">
    <property type="entry name" value="DNA_mismatch_repair_MutS_C"/>
</dbReference>
<organism evidence="8 9">
    <name type="scientific">Cutaneotrichosporon cavernicola</name>
    <dbReference type="NCBI Taxonomy" id="279322"/>
    <lineage>
        <taxon>Eukaryota</taxon>
        <taxon>Fungi</taxon>
        <taxon>Dikarya</taxon>
        <taxon>Basidiomycota</taxon>
        <taxon>Agaricomycotina</taxon>
        <taxon>Tremellomycetes</taxon>
        <taxon>Trichosporonales</taxon>
        <taxon>Trichosporonaceae</taxon>
        <taxon>Cutaneotrichosporon</taxon>
    </lineage>
</organism>
<dbReference type="InterPro" id="IPR036187">
    <property type="entry name" value="DNA_mismatch_repair_MutS_sf"/>
</dbReference>
<keyword evidence="6" id="KW-0234">DNA repair</keyword>
<dbReference type="GeneID" id="85491376"/>
<dbReference type="GO" id="GO:0043504">
    <property type="term" value="P:mitochondrial DNA repair"/>
    <property type="evidence" value="ECO:0007669"/>
    <property type="project" value="TreeGrafter"/>
</dbReference>
<evidence type="ECO:0000313" key="8">
    <source>
        <dbReference type="EMBL" id="BEI87505.1"/>
    </source>
</evidence>
<dbReference type="RefSeq" id="XP_060452771.1">
    <property type="nucleotide sequence ID" value="XM_060597934.1"/>
</dbReference>
<dbReference type="PANTHER" id="PTHR11361">
    <property type="entry name" value="DNA MISMATCH REPAIR PROTEIN MUTS FAMILY MEMBER"/>
    <property type="match status" value="1"/>
</dbReference>
<dbReference type="SUPFAM" id="SSF55271">
    <property type="entry name" value="DNA repair protein MutS, domain I"/>
    <property type="match status" value="1"/>
</dbReference>
<evidence type="ECO:0000256" key="3">
    <source>
        <dbReference type="ARBA" id="ARBA00022763"/>
    </source>
</evidence>
<evidence type="ECO:0000256" key="1">
    <source>
        <dbReference type="ARBA" id="ARBA00006271"/>
    </source>
</evidence>
<dbReference type="Pfam" id="PF01624">
    <property type="entry name" value="MutS_I"/>
    <property type="match status" value="1"/>
</dbReference>
<accession>A0AA48I440</accession>